<comment type="similarity">
    <text evidence="2">Belongs to the CbiQ family.</text>
</comment>
<dbReference type="STRING" id="61595.SAMN05421644_10870"/>
<evidence type="ECO:0000256" key="6">
    <source>
        <dbReference type="ARBA" id="ARBA00023136"/>
    </source>
</evidence>
<dbReference type="NCBIfam" id="TIGR02454">
    <property type="entry name" value="ECF_T_CbiQ"/>
    <property type="match status" value="1"/>
</dbReference>
<keyword evidence="9" id="KW-1185">Reference proteome</keyword>
<dbReference type="EMBL" id="FNOW01000008">
    <property type="protein sequence ID" value="SDX64202.1"/>
    <property type="molecule type" value="Genomic_DNA"/>
</dbReference>
<evidence type="ECO:0000313" key="8">
    <source>
        <dbReference type="EMBL" id="SDX64202.1"/>
    </source>
</evidence>
<dbReference type="RefSeq" id="WP_245709077.1">
    <property type="nucleotide sequence ID" value="NZ_FNOW01000008.1"/>
</dbReference>
<feature type="transmembrane region" description="Helical" evidence="7">
    <location>
        <begin position="31"/>
        <end position="63"/>
    </location>
</feature>
<dbReference type="InterPro" id="IPR003339">
    <property type="entry name" value="ABC/ECF_trnsptr_transmembrane"/>
</dbReference>
<dbReference type="PANTHER" id="PTHR34857:SF2">
    <property type="entry name" value="SLL0384 PROTEIN"/>
    <property type="match status" value="1"/>
</dbReference>
<dbReference type="AlphaFoldDB" id="A0A1H3DCG9"/>
<feature type="transmembrane region" description="Helical" evidence="7">
    <location>
        <begin position="75"/>
        <end position="93"/>
    </location>
</feature>
<keyword evidence="3" id="KW-1003">Cell membrane</keyword>
<dbReference type="GO" id="GO:0043190">
    <property type="term" value="C:ATP-binding cassette (ABC) transporter complex"/>
    <property type="evidence" value="ECO:0007669"/>
    <property type="project" value="InterPro"/>
</dbReference>
<feature type="transmembrane region" description="Helical" evidence="7">
    <location>
        <begin position="235"/>
        <end position="255"/>
    </location>
</feature>
<feature type="transmembrane region" description="Helical" evidence="7">
    <location>
        <begin position="113"/>
        <end position="135"/>
    </location>
</feature>
<dbReference type="PANTHER" id="PTHR34857">
    <property type="entry name" value="SLL0384 PROTEIN"/>
    <property type="match status" value="1"/>
</dbReference>
<organism evidence="8 9">
    <name type="scientific">Allochromatium warmingii</name>
    <name type="common">Chromatium warmingii</name>
    <dbReference type="NCBI Taxonomy" id="61595"/>
    <lineage>
        <taxon>Bacteria</taxon>
        <taxon>Pseudomonadati</taxon>
        <taxon>Pseudomonadota</taxon>
        <taxon>Gammaproteobacteria</taxon>
        <taxon>Chromatiales</taxon>
        <taxon>Chromatiaceae</taxon>
        <taxon>Allochromatium</taxon>
    </lineage>
</organism>
<evidence type="ECO:0000313" key="9">
    <source>
        <dbReference type="Proteomes" id="UP000198672"/>
    </source>
</evidence>
<dbReference type="InterPro" id="IPR051611">
    <property type="entry name" value="ECF_transporter_component"/>
</dbReference>
<accession>A0A1H3DCG9</accession>
<evidence type="ECO:0000256" key="3">
    <source>
        <dbReference type="ARBA" id="ARBA00022475"/>
    </source>
</evidence>
<gene>
    <name evidence="8" type="ORF">SAMN05421644_10870</name>
</gene>
<reference evidence="9" key="1">
    <citation type="submission" date="2016-10" db="EMBL/GenBank/DDBJ databases">
        <authorList>
            <person name="Varghese N."/>
            <person name="Submissions S."/>
        </authorList>
    </citation>
    <scope>NUCLEOTIDE SEQUENCE [LARGE SCALE GENOMIC DNA]</scope>
    <source>
        <strain evidence="9">DSM 173</strain>
    </source>
</reference>
<evidence type="ECO:0000256" key="7">
    <source>
        <dbReference type="SAM" id="Phobius"/>
    </source>
</evidence>
<evidence type="ECO:0000256" key="1">
    <source>
        <dbReference type="ARBA" id="ARBA00004651"/>
    </source>
</evidence>
<evidence type="ECO:0000256" key="5">
    <source>
        <dbReference type="ARBA" id="ARBA00022989"/>
    </source>
</evidence>
<protein>
    <submittedName>
        <fullName evidence="8">Cobalt/nickel transport system permease protein</fullName>
    </submittedName>
</protein>
<dbReference type="CDD" id="cd16914">
    <property type="entry name" value="EcfT"/>
    <property type="match status" value="1"/>
</dbReference>
<comment type="subcellular location">
    <subcellularLocation>
        <location evidence="1">Cell membrane</location>
        <topology evidence="1">Multi-pass membrane protein</topology>
    </subcellularLocation>
</comment>
<keyword evidence="5 7" id="KW-1133">Transmembrane helix</keyword>
<dbReference type="Proteomes" id="UP000198672">
    <property type="component" value="Unassembled WGS sequence"/>
</dbReference>
<dbReference type="Pfam" id="PF02361">
    <property type="entry name" value="CbiQ"/>
    <property type="match status" value="1"/>
</dbReference>
<dbReference type="GO" id="GO:0006824">
    <property type="term" value="P:cobalt ion transport"/>
    <property type="evidence" value="ECO:0007669"/>
    <property type="project" value="InterPro"/>
</dbReference>
<dbReference type="InterPro" id="IPR012809">
    <property type="entry name" value="ECF_CbiQ"/>
</dbReference>
<keyword evidence="6 7" id="KW-0472">Membrane</keyword>
<keyword evidence="4 7" id="KW-0812">Transmembrane</keyword>
<name>A0A1H3DCG9_ALLWA</name>
<evidence type="ECO:0000256" key="4">
    <source>
        <dbReference type="ARBA" id="ARBA00022692"/>
    </source>
</evidence>
<evidence type="ECO:0000256" key="2">
    <source>
        <dbReference type="ARBA" id="ARBA00008564"/>
    </source>
</evidence>
<sequence length="268" mass="29303">MTTTVPTPPATPLPPLRGADWLLAHDPRLRLLAAGLFALVVVSLNQLSSSGAALALALGLTVAARLDARALARRLLALTGFLLIMLLTLPFTTPGTSWFTLGSLSASTAGRDLALLILCKATAVMLTLTILVGTLDPLAFAQALGRLGVPHRLTQLLLLTIRQIHLIDAESIRLRQALRARAFVPRTDWQTWRTYGWLIGMLLVRSFARAERLLEAMRCRGFRGRFYRLDTPTWRTADSLAALGWLLLLGGLLWFDQHADVQALGAML</sequence>
<proteinExistence type="inferred from homology"/>